<evidence type="ECO:0000313" key="1">
    <source>
        <dbReference type="EMBL" id="CAK5091435.1"/>
    </source>
</evidence>
<dbReference type="Proteomes" id="UP001497535">
    <property type="component" value="Unassembled WGS sequence"/>
</dbReference>
<organism evidence="1 2">
    <name type="scientific">Meloidogyne enterolobii</name>
    <name type="common">Root-knot nematode worm</name>
    <name type="synonym">Meloidogyne mayaguensis</name>
    <dbReference type="NCBI Taxonomy" id="390850"/>
    <lineage>
        <taxon>Eukaryota</taxon>
        <taxon>Metazoa</taxon>
        <taxon>Ecdysozoa</taxon>
        <taxon>Nematoda</taxon>
        <taxon>Chromadorea</taxon>
        <taxon>Rhabditida</taxon>
        <taxon>Tylenchina</taxon>
        <taxon>Tylenchomorpha</taxon>
        <taxon>Tylenchoidea</taxon>
        <taxon>Meloidogynidae</taxon>
        <taxon>Meloidogyninae</taxon>
        <taxon>Meloidogyne</taxon>
    </lineage>
</organism>
<keyword evidence="2" id="KW-1185">Reference proteome</keyword>
<sequence>MKKWKTAIAESVPLILHDYEPLDFHIYLKKTGLKGIASNEHL</sequence>
<reference evidence="1" key="1">
    <citation type="submission" date="2023-11" db="EMBL/GenBank/DDBJ databases">
        <authorList>
            <person name="Poullet M."/>
        </authorList>
    </citation>
    <scope>NUCLEOTIDE SEQUENCE</scope>
    <source>
        <strain evidence="1">E1834</strain>
    </source>
</reference>
<dbReference type="EMBL" id="CAVMJV010000088">
    <property type="protein sequence ID" value="CAK5091435.1"/>
    <property type="molecule type" value="Genomic_DNA"/>
</dbReference>
<proteinExistence type="predicted"/>
<gene>
    <name evidence="1" type="ORF">MENTE1834_LOCUS39273</name>
</gene>
<protein>
    <submittedName>
        <fullName evidence="1">Uncharacterized protein</fullName>
    </submittedName>
</protein>
<name>A0ACB1AN54_MELEN</name>
<evidence type="ECO:0000313" key="2">
    <source>
        <dbReference type="Proteomes" id="UP001497535"/>
    </source>
</evidence>
<comment type="caution">
    <text evidence="1">The sequence shown here is derived from an EMBL/GenBank/DDBJ whole genome shotgun (WGS) entry which is preliminary data.</text>
</comment>
<accession>A0ACB1AN54</accession>